<dbReference type="OrthoDB" id="384215at2"/>
<proteinExistence type="predicted"/>
<dbReference type="STRING" id="1278311.GCA_000428705_00930"/>
<keyword evidence="1" id="KW-0472">Membrane</keyword>
<dbReference type="KEGG" id="aaxa:NCTC10138_00732"/>
<keyword evidence="1" id="KW-0812">Transmembrane</keyword>
<dbReference type="Proteomes" id="UP000289841">
    <property type="component" value="Chromosome"/>
</dbReference>
<accession>A0A449BD34</accession>
<organism evidence="2 3">
    <name type="scientific">Haploplasma axanthum</name>
    <name type="common">Acholeplasma axanthum</name>
    <dbReference type="NCBI Taxonomy" id="29552"/>
    <lineage>
        <taxon>Bacteria</taxon>
        <taxon>Bacillati</taxon>
        <taxon>Mycoplasmatota</taxon>
        <taxon>Mollicutes</taxon>
        <taxon>Acholeplasmatales</taxon>
        <taxon>Acholeplasmataceae</taxon>
        <taxon>Haploplasma</taxon>
    </lineage>
</organism>
<reference evidence="2 3" key="1">
    <citation type="submission" date="2019-01" db="EMBL/GenBank/DDBJ databases">
        <authorList>
            <consortium name="Pathogen Informatics"/>
        </authorList>
    </citation>
    <scope>NUCLEOTIDE SEQUENCE [LARGE SCALE GENOMIC DNA]</scope>
    <source>
        <strain evidence="2 3">NCTC10138</strain>
    </source>
</reference>
<name>A0A449BD34_HAPAX</name>
<evidence type="ECO:0000313" key="3">
    <source>
        <dbReference type="Proteomes" id="UP000289841"/>
    </source>
</evidence>
<gene>
    <name evidence="2" type="ORF">NCTC10138_00732</name>
</gene>
<dbReference type="EMBL" id="LR215048">
    <property type="protein sequence ID" value="VEU80363.1"/>
    <property type="molecule type" value="Genomic_DNA"/>
</dbReference>
<evidence type="ECO:0000313" key="2">
    <source>
        <dbReference type="EMBL" id="VEU80363.1"/>
    </source>
</evidence>
<keyword evidence="1" id="KW-1133">Transmembrane helix</keyword>
<keyword evidence="3" id="KW-1185">Reference proteome</keyword>
<feature type="transmembrane region" description="Helical" evidence="1">
    <location>
        <begin position="20"/>
        <end position="40"/>
    </location>
</feature>
<sequence length="265" mass="30582">MTFLLKIGQITIDWKTIITFFTGVGVGFLLLLLIYLYAVLRGLNKELRLNKVQEEDIDEEEIKWLIAEAQKEFKNKETRQKVGFGNLLLRESKELAYDISKKFYPDSPYPYLELTIDETLELVHYITNRVDQLISGKILRLFRGMTIRKIIELNNTKTKIEESRLVKSAKKTGIAKVISSTMKVVNAVNPFYWIKKVTVNKALDIIIVKIGLSVIAITGEETYKIYSKKVFNKDIDISTSVDDLYAGIKSDLENLNEEDVEDEWE</sequence>
<dbReference type="AlphaFoldDB" id="A0A449BD34"/>
<evidence type="ECO:0000256" key="1">
    <source>
        <dbReference type="SAM" id="Phobius"/>
    </source>
</evidence>
<protein>
    <submittedName>
        <fullName evidence="2">Uncharacterized protein</fullName>
    </submittedName>
</protein>